<dbReference type="InterPro" id="IPR036591">
    <property type="entry name" value="YggU-like_sf"/>
</dbReference>
<dbReference type="Pfam" id="PF02594">
    <property type="entry name" value="DUF167"/>
    <property type="match status" value="1"/>
</dbReference>
<dbReference type="NCBIfam" id="TIGR00251">
    <property type="entry name" value="DUF167 family protein"/>
    <property type="match status" value="1"/>
</dbReference>
<dbReference type="SMART" id="SM01152">
    <property type="entry name" value="DUF167"/>
    <property type="match status" value="1"/>
</dbReference>
<dbReference type="AlphaFoldDB" id="A0A4Y8P7B7"/>
<reference evidence="3 4" key="1">
    <citation type="submission" date="2016-05" db="EMBL/GenBank/DDBJ databases">
        <title>Diversity and Homogeneity among Thermoacidophilic Verrucomicrobia Methanotrophs Linked with Geographical Origin.</title>
        <authorList>
            <person name="Erikstad H.-A."/>
            <person name="Smestad N.B."/>
            <person name="Ceballos R.M."/>
            <person name="Birkeland N.-K."/>
        </authorList>
    </citation>
    <scope>NUCLEOTIDE SEQUENCE [LARGE SCALE GENOMIC DNA]</scope>
    <source>
        <strain evidence="3 4">Phi</strain>
    </source>
</reference>
<evidence type="ECO:0000313" key="3">
    <source>
        <dbReference type="EMBL" id="TFE65880.1"/>
    </source>
</evidence>
<dbReference type="HAMAP" id="MF_00634">
    <property type="entry name" value="UPF0235"/>
    <property type="match status" value="1"/>
</dbReference>
<dbReference type="Gene3D" id="3.30.1200.10">
    <property type="entry name" value="YggU-like"/>
    <property type="match status" value="1"/>
</dbReference>
<gene>
    <name evidence="3" type="ORF">A7Q10_02635</name>
</gene>
<sequence>MSSARIRVKVVVNAKKTELCGMYEDALKIKLAAPPVEGKANEALLSFLSLRLSVPKRCLHIEKGEKNSKKMIVIEEWARQNSPLEWLLKESTSHNGPSI</sequence>
<dbReference type="GO" id="GO:0005737">
    <property type="term" value="C:cytoplasm"/>
    <property type="evidence" value="ECO:0007669"/>
    <property type="project" value="TreeGrafter"/>
</dbReference>
<comment type="caution">
    <text evidence="3">The sequence shown here is derived from an EMBL/GenBank/DDBJ whole genome shotgun (WGS) entry which is preliminary data.</text>
</comment>
<protein>
    <recommendedName>
        <fullName evidence="2">UPF0235 protein A7Q10_02635</fullName>
    </recommendedName>
</protein>
<proteinExistence type="inferred from homology"/>
<dbReference type="OrthoDB" id="9801972at2"/>
<comment type="similarity">
    <text evidence="1 2">Belongs to the UPF0235 family.</text>
</comment>
<dbReference type="RefSeq" id="WP_134440904.1">
    <property type="nucleotide sequence ID" value="NZ_LXQC01000198.1"/>
</dbReference>
<evidence type="ECO:0000256" key="2">
    <source>
        <dbReference type="HAMAP-Rule" id="MF_00634"/>
    </source>
</evidence>
<keyword evidence="4" id="KW-1185">Reference proteome</keyword>
<dbReference type="PANTHER" id="PTHR13420:SF7">
    <property type="entry name" value="UPF0235 PROTEIN C15ORF40"/>
    <property type="match status" value="1"/>
</dbReference>
<organism evidence="3 4">
    <name type="scientific">Methylacidiphilum caldifontis</name>
    <dbReference type="NCBI Taxonomy" id="2795386"/>
    <lineage>
        <taxon>Bacteria</taxon>
        <taxon>Pseudomonadati</taxon>
        <taxon>Verrucomicrobiota</taxon>
        <taxon>Methylacidiphilae</taxon>
        <taxon>Methylacidiphilales</taxon>
        <taxon>Methylacidiphilaceae</taxon>
        <taxon>Methylacidiphilum (ex Ratnadevi et al. 2023)</taxon>
    </lineage>
</organism>
<dbReference type="Proteomes" id="UP000297713">
    <property type="component" value="Unassembled WGS sequence"/>
</dbReference>
<accession>A0A4Y8P7B7</accession>
<dbReference type="PANTHER" id="PTHR13420">
    <property type="entry name" value="UPF0235 PROTEIN C15ORF40"/>
    <property type="match status" value="1"/>
</dbReference>
<dbReference type="SUPFAM" id="SSF69786">
    <property type="entry name" value="YggU-like"/>
    <property type="match status" value="1"/>
</dbReference>
<evidence type="ECO:0000313" key="4">
    <source>
        <dbReference type="Proteomes" id="UP000297713"/>
    </source>
</evidence>
<evidence type="ECO:0000256" key="1">
    <source>
        <dbReference type="ARBA" id="ARBA00010364"/>
    </source>
</evidence>
<dbReference type="EMBL" id="LXQC01000198">
    <property type="protein sequence ID" value="TFE65880.1"/>
    <property type="molecule type" value="Genomic_DNA"/>
</dbReference>
<dbReference type="InterPro" id="IPR003746">
    <property type="entry name" value="DUF167"/>
</dbReference>
<name>A0A4Y8P7B7_9BACT</name>